<proteinExistence type="inferred from homology"/>
<dbReference type="AlphaFoldDB" id="A0A6C0EUK4"/>
<evidence type="ECO:0000256" key="2">
    <source>
        <dbReference type="ARBA" id="ARBA00022676"/>
    </source>
</evidence>
<dbReference type="InterPro" id="IPR038577">
    <property type="entry name" value="GT10-like_C_sf"/>
</dbReference>
<dbReference type="PANTHER" id="PTHR11929:SF194">
    <property type="entry name" value="ALPHA-(1,3)-FUCOSYLTRANSFERASE 10"/>
    <property type="match status" value="1"/>
</dbReference>
<dbReference type="Gene3D" id="3.40.50.11660">
    <property type="entry name" value="Glycosyl transferase family 10, C-terminal domain"/>
    <property type="match status" value="1"/>
</dbReference>
<dbReference type="GO" id="GO:0008417">
    <property type="term" value="F:fucosyltransferase activity"/>
    <property type="evidence" value="ECO:0007669"/>
    <property type="project" value="InterPro"/>
</dbReference>
<feature type="domain" description="Fucosyltransferase C-terminal" evidence="4">
    <location>
        <begin position="136"/>
        <end position="232"/>
    </location>
</feature>
<evidence type="ECO:0000256" key="1">
    <source>
        <dbReference type="ARBA" id="ARBA00008919"/>
    </source>
</evidence>
<name>A0A6C0EUK4_9ZZZZ</name>
<dbReference type="InterPro" id="IPR001503">
    <property type="entry name" value="Glyco_trans_10"/>
</dbReference>
<dbReference type="PANTHER" id="PTHR11929">
    <property type="entry name" value="ALPHA- 1,3 -FUCOSYLTRANSFERASE"/>
    <property type="match status" value="1"/>
</dbReference>
<dbReference type="InterPro" id="IPR055270">
    <property type="entry name" value="Glyco_tran_10_C"/>
</dbReference>
<keyword evidence="2" id="KW-0328">Glycosyltransferase</keyword>
<protein>
    <recommendedName>
        <fullName evidence="4">Fucosyltransferase C-terminal domain-containing protein</fullName>
    </recommendedName>
</protein>
<dbReference type="EMBL" id="MN738951">
    <property type="protein sequence ID" value="QHT32856.1"/>
    <property type="molecule type" value="Genomic_DNA"/>
</dbReference>
<sequence>MKICFNGWFSGFFEKTNPGLHVGFFLDLFSQVYQEPCDMGSFGESSVLCEFDMLLGCVSSVVDKKTWRHTYLFSGESTLKCDKNNYTCVLWGERNHANVINLPLFIPYMYCNNFLERLQENRGQENSAQRDAMPAKDVCVIVSNPRGLVRNTFLQKLEQVMRIDYAGGYKNNTNGCIPYAYNTPEFLHYVSQYKFIISMENSREDTYITEKIIHGLLAHTIPVYWGSARIYDYINQERILALVAENSEAEMDAVIQRMMEIRASPQAFLDMVNKPNFPASSGENKLERTLAIVARDIRCLLEAKCWKHISRIYCISNPAFEPERYVRLKKMFCDLNISADYVSYISPTYKHTITEKMYNTHIKEQLVFRLRNLQMKKAELSLFLNYKAVLADIEKNYKDNESLFFIFESDVMLGKDHTKMNKFLDFINTKKKEFDLIHVGMYDNRIWETPNFNSSTGYLNRIKYNDDKYIEDLSNVDSEFRLSRKFYTRCADSFLWTYKGIVDFLNYMKNIEMNYGVPFDYYMCNFFEKNINFKHYWSVDELFIQGSNLKLIKSEIQ</sequence>
<dbReference type="GO" id="GO:0016020">
    <property type="term" value="C:membrane"/>
    <property type="evidence" value="ECO:0007669"/>
    <property type="project" value="InterPro"/>
</dbReference>
<reference evidence="5" key="1">
    <citation type="journal article" date="2020" name="Nature">
        <title>Giant virus diversity and host interactions through global metagenomics.</title>
        <authorList>
            <person name="Schulz F."/>
            <person name="Roux S."/>
            <person name="Paez-Espino D."/>
            <person name="Jungbluth S."/>
            <person name="Walsh D.A."/>
            <person name="Denef V.J."/>
            <person name="McMahon K.D."/>
            <person name="Konstantinidis K.T."/>
            <person name="Eloe-Fadrosh E.A."/>
            <person name="Kyrpides N.C."/>
            <person name="Woyke T."/>
        </authorList>
    </citation>
    <scope>NUCLEOTIDE SEQUENCE</scope>
    <source>
        <strain evidence="5">GVMAG-M-3300009161-30</strain>
    </source>
</reference>
<evidence type="ECO:0000256" key="3">
    <source>
        <dbReference type="ARBA" id="ARBA00022679"/>
    </source>
</evidence>
<dbReference type="SUPFAM" id="SSF53756">
    <property type="entry name" value="UDP-Glycosyltransferase/glycogen phosphorylase"/>
    <property type="match status" value="1"/>
</dbReference>
<evidence type="ECO:0000313" key="5">
    <source>
        <dbReference type="EMBL" id="QHT32856.1"/>
    </source>
</evidence>
<comment type="similarity">
    <text evidence="1">Belongs to the glycosyltransferase 10 family.</text>
</comment>
<evidence type="ECO:0000259" key="4">
    <source>
        <dbReference type="Pfam" id="PF00852"/>
    </source>
</evidence>
<dbReference type="Pfam" id="PF00852">
    <property type="entry name" value="Glyco_transf_10"/>
    <property type="match status" value="1"/>
</dbReference>
<accession>A0A6C0EUK4</accession>
<organism evidence="5">
    <name type="scientific">viral metagenome</name>
    <dbReference type="NCBI Taxonomy" id="1070528"/>
    <lineage>
        <taxon>unclassified sequences</taxon>
        <taxon>metagenomes</taxon>
        <taxon>organismal metagenomes</taxon>
    </lineage>
</organism>
<keyword evidence="3" id="KW-0808">Transferase</keyword>